<proteinExistence type="predicted"/>
<gene>
    <name evidence="2" type="ORF">AFUS01_LOCUS4016</name>
</gene>
<comment type="caution">
    <text evidence="2">The sequence shown here is derived from an EMBL/GenBank/DDBJ whole genome shotgun (WGS) entry which is preliminary data.</text>
</comment>
<reference evidence="2" key="1">
    <citation type="submission" date="2021-06" db="EMBL/GenBank/DDBJ databases">
        <authorList>
            <person name="Hodson N. C."/>
            <person name="Mongue J. A."/>
            <person name="Jaron S. K."/>
        </authorList>
    </citation>
    <scope>NUCLEOTIDE SEQUENCE</scope>
</reference>
<evidence type="ECO:0000313" key="2">
    <source>
        <dbReference type="EMBL" id="CAG7697369.1"/>
    </source>
</evidence>
<keyword evidence="3" id="KW-1185">Reference proteome</keyword>
<feature type="non-terminal residue" evidence="2">
    <location>
        <position position="1"/>
    </location>
</feature>
<evidence type="ECO:0000256" key="1">
    <source>
        <dbReference type="SAM" id="MobiDB-lite"/>
    </source>
</evidence>
<feature type="compositionally biased region" description="Basic residues" evidence="1">
    <location>
        <begin position="11"/>
        <end position="34"/>
    </location>
</feature>
<feature type="region of interest" description="Disordered" evidence="1">
    <location>
        <begin position="1"/>
        <end position="34"/>
    </location>
</feature>
<protein>
    <submittedName>
        <fullName evidence="2">Uncharacterized protein</fullName>
    </submittedName>
</protein>
<evidence type="ECO:0000313" key="3">
    <source>
        <dbReference type="Proteomes" id="UP000708208"/>
    </source>
</evidence>
<accession>A0A8J2J4U7</accession>
<name>A0A8J2J4U7_9HEXA</name>
<dbReference type="Proteomes" id="UP000708208">
    <property type="component" value="Unassembled WGS sequence"/>
</dbReference>
<dbReference type="EMBL" id="CAJVCH010024795">
    <property type="protein sequence ID" value="CAG7697369.1"/>
    <property type="molecule type" value="Genomic_DNA"/>
</dbReference>
<dbReference type="AlphaFoldDB" id="A0A8J2J4U7"/>
<sequence>NSGIDEMHRGIPLHHRRHNKSDHSTGHHLCKTIH</sequence>
<organism evidence="2 3">
    <name type="scientific">Allacma fusca</name>
    <dbReference type="NCBI Taxonomy" id="39272"/>
    <lineage>
        <taxon>Eukaryota</taxon>
        <taxon>Metazoa</taxon>
        <taxon>Ecdysozoa</taxon>
        <taxon>Arthropoda</taxon>
        <taxon>Hexapoda</taxon>
        <taxon>Collembola</taxon>
        <taxon>Symphypleona</taxon>
        <taxon>Sminthuridae</taxon>
        <taxon>Allacma</taxon>
    </lineage>
</organism>